<feature type="region of interest" description="Disordered" evidence="2">
    <location>
        <begin position="1"/>
        <end position="24"/>
    </location>
</feature>
<comment type="caution">
    <text evidence="4">The sequence shown here is derived from an EMBL/GenBank/DDBJ whole genome shotgun (WGS) entry which is preliminary data.</text>
</comment>
<protein>
    <submittedName>
        <fullName evidence="4">Transcriptional regulator</fullName>
    </submittedName>
</protein>
<dbReference type="InterPro" id="IPR001387">
    <property type="entry name" value="Cro/C1-type_HTH"/>
</dbReference>
<dbReference type="InterPro" id="IPR011051">
    <property type="entry name" value="RmlC_Cupin_sf"/>
</dbReference>
<evidence type="ECO:0000313" key="4">
    <source>
        <dbReference type="EMBL" id="GGF68177.1"/>
    </source>
</evidence>
<organism evidence="4 5">
    <name type="scientific">Azorhizobium oxalatiphilum</name>
    <dbReference type="NCBI Taxonomy" id="980631"/>
    <lineage>
        <taxon>Bacteria</taxon>
        <taxon>Pseudomonadati</taxon>
        <taxon>Pseudomonadota</taxon>
        <taxon>Alphaproteobacteria</taxon>
        <taxon>Hyphomicrobiales</taxon>
        <taxon>Xanthobacteraceae</taxon>
        <taxon>Azorhizobium</taxon>
    </lineage>
</organism>
<dbReference type="Pfam" id="PF01381">
    <property type="entry name" value="HTH_3"/>
    <property type="match status" value="1"/>
</dbReference>
<dbReference type="PANTHER" id="PTHR46797">
    <property type="entry name" value="HTH-TYPE TRANSCRIPTIONAL REGULATOR"/>
    <property type="match status" value="1"/>
</dbReference>
<dbReference type="SMART" id="SM00530">
    <property type="entry name" value="HTH_XRE"/>
    <property type="match status" value="1"/>
</dbReference>
<dbReference type="CDD" id="cd02209">
    <property type="entry name" value="cupin_XRE_C"/>
    <property type="match status" value="1"/>
</dbReference>
<dbReference type="InterPro" id="IPR010982">
    <property type="entry name" value="Lambda_DNA-bd_dom_sf"/>
</dbReference>
<feature type="domain" description="HTH cro/C1-type" evidence="3">
    <location>
        <begin position="25"/>
        <end position="79"/>
    </location>
</feature>
<keyword evidence="1" id="KW-0238">DNA-binding</keyword>
<dbReference type="GO" id="GO:0003700">
    <property type="term" value="F:DNA-binding transcription factor activity"/>
    <property type="evidence" value="ECO:0007669"/>
    <property type="project" value="TreeGrafter"/>
</dbReference>
<dbReference type="PANTHER" id="PTHR46797:SF20">
    <property type="entry name" value="BLR4304 PROTEIN"/>
    <property type="match status" value="1"/>
</dbReference>
<dbReference type="Gene3D" id="1.10.260.40">
    <property type="entry name" value="lambda repressor-like DNA-binding domains"/>
    <property type="match status" value="1"/>
</dbReference>
<dbReference type="Pfam" id="PF07883">
    <property type="entry name" value="Cupin_2"/>
    <property type="match status" value="1"/>
</dbReference>
<accession>A0A917C3G9</accession>
<dbReference type="Gene3D" id="2.60.120.10">
    <property type="entry name" value="Jelly Rolls"/>
    <property type="match status" value="1"/>
</dbReference>
<dbReference type="SUPFAM" id="SSF47413">
    <property type="entry name" value="lambda repressor-like DNA-binding domains"/>
    <property type="match status" value="1"/>
</dbReference>
<evidence type="ECO:0000259" key="3">
    <source>
        <dbReference type="PROSITE" id="PS50943"/>
    </source>
</evidence>
<reference evidence="4" key="1">
    <citation type="journal article" date="2014" name="Int. J. Syst. Evol. Microbiol.">
        <title>Complete genome sequence of Corynebacterium casei LMG S-19264T (=DSM 44701T), isolated from a smear-ripened cheese.</title>
        <authorList>
            <consortium name="US DOE Joint Genome Institute (JGI-PGF)"/>
            <person name="Walter F."/>
            <person name="Albersmeier A."/>
            <person name="Kalinowski J."/>
            <person name="Ruckert C."/>
        </authorList>
    </citation>
    <scope>NUCLEOTIDE SEQUENCE</scope>
    <source>
        <strain evidence="4">CCM 7897</strain>
    </source>
</reference>
<dbReference type="PROSITE" id="PS50943">
    <property type="entry name" value="HTH_CROC1"/>
    <property type="match status" value="1"/>
</dbReference>
<gene>
    <name evidence="4" type="ORF">GCM10007301_29820</name>
</gene>
<dbReference type="EMBL" id="BMCT01000004">
    <property type="protein sequence ID" value="GGF68177.1"/>
    <property type="molecule type" value="Genomic_DNA"/>
</dbReference>
<dbReference type="CDD" id="cd00093">
    <property type="entry name" value="HTH_XRE"/>
    <property type="match status" value="1"/>
</dbReference>
<dbReference type="InterPro" id="IPR013096">
    <property type="entry name" value="Cupin_2"/>
</dbReference>
<dbReference type="InterPro" id="IPR014710">
    <property type="entry name" value="RmlC-like_jellyroll"/>
</dbReference>
<dbReference type="InterPro" id="IPR050807">
    <property type="entry name" value="TransReg_Diox_bact_type"/>
</dbReference>
<evidence type="ECO:0000256" key="1">
    <source>
        <dbReference type="ARBA" id="ARBA00023125"/>
    </source>
</evidence>
<reference evidence="4" key="2">
    <citation type="submission" date="2020-09" db="EMBL/GenBank/DDBJ databases">
        <authorList>
            <person name="Sun Q."/>
            <person name="Sedlacek I."/>
        </authorList>
    </citation>
    <scope>NUCLEOTIDE SEQUENCE</scope>
    <source>
        <strain evidence="4">CCM 7897</strain>
    </source>
</reference>
<name>A0A917C3G9_9HYPH</name>
<proteinExistence type="predicted"/>
<keyword evidence="5" id="KW-1185">Reference proteome</keyword>
<evidence type="ECO:0000256" key="2">
    <source>
        <dbReference type="SAM" id="MobiDB-lite"/>
    </source>
</evidence>
<dbReference type="Proteomes" id="UP000606044">
    <property type="component" value="Unassembled WGS sequence"/>
</dbReference>
<dbReference type="SUPFAM" id="SSF51182">
    <property type="entry name" value="RmlC-like cupins"/>
    <property type="match status" value="1"/>
</dbReference>
<sequence length="216" mass="24186">MHQVNKKTSEPSEMLDTSPVLGEEIRHHRTARGWTLEELSKRSGVSIAAISKIEKGQSRPSFDTLLRIARCLQINFVQMMEGEGPSKPKGVTARLTSTRAADAELFQTAHYDYRVHSTSLTQKVMVPLRMTIRNHEPPPRDEWSIHDGEEFVFVLKGTLAFHTEHYAPLILKEGDSCYLDSTMRHAFVAVSPGDVEILSVCLSIKPFEGEAGPESI</sequence>
<dbReference type="GO" id="GO:0005829">
    <property type="term" value="C:cytosol"/>
    <property type="evidence" value="ECO:0007669"/>
    <property type="project" value="TreeGrafter"/>
</dbReference>
<dbReference type="AlphaFoldDB" id="A0A917C3G9"/>
<dbReference type="GO" id="GO:0003677">
    <property type="term" value="F:DNA binding"/>
    <property type="evidence" value="ECO:0007669"/>
    <property type="project" value="UniProtKB-KW"/>
</dbReference>
<evidence type="ECO:0000313" key="5">
    <source>
        <dbReference type="Proteomes" id="UP000606044"/>
    </source>
</evidence>